<protein>
    <recommendedName>
        <fullName evidence="3 13">Flagellar biosynthetic protein FlhB</fullName>
    </recommendedName>
</protein>
<gene>
    <name evidence="13" type="primary">flhB</name>
    <name evidence="15" type="ORF">AUP44_08820</name>
</gene>
<keyword evidence="9 13" id="KW-1133">Transmembrane helix</keyword>
<evidence type="ECO:0000256" key="7">
    <source>
        <dbReference type="ARBA" id="ARBA00022795"/>
    </source>
</evidence>
<feature type="compositionally biased region" description="Basic and acidic residues" evidence="14">
    <location>
        <begin position="8"/>
        <end position="25"/>
    </location>
</feature>
<dbReference type="FunFam" id="3.40.1690.10:FF:000001">
    <property type="entry name" value="Flagellar biosynthetic protein FlhB"/>
    <property type="match status" value="1"/>
</dbReference>
<evidence type="ECO:0000256" key="1">
    <source>
        <dbReference type="ARBA" id="ARBA00004651"/>
    </source>
</evidence>
<proteinExistence type="inferred from homology"/>
<dbReference type="InterPro" id="IPR006135">
    <property type="entry name" value="T3SS_substrate_exporter"/>
</dbReference>
<reference evidence="15 16" key="1">
    <citation type="submission" date="2015-12" db="EMBL/GenBank/DDBJ databases">
        <title>Genome sequence of Tistrella mobilis MCCC 1A02139.</title>
        <authorList>
            <person name="Lu L."/>
            <person name="Lai Q."/>
            <person name="Shao Z."/>
            <person name="Qian P."/>
        </authorList>
    </citation>
    <scope>NUCLEOTIDE SEQUENCE [LARGE SCALE GENOMIC DNA]</scope>
    <source>
        <strain evidence="15 16">MCCC 1A02139</strain>
    </source>
</reference>
<keyword evidence="4 13" id="KW-0813">Transport</keyword>
<keyword evidence="10 13" id="KW-0472">Membrane</keyword>
<evidence type="ECO:0000313" key="16">
    <source>
        <dbReference type="Proteomes" id="UP000075787"/>
    </source>
</evidence>
<dbReference type="GO" id="GO:0009306">
    <property type="term" value="P:protein secretion"/>
    <property type="evidence" value="ECO:0007669"/>
    <property type="project" value="InterPro"/>
</dbReference>
<feature type="transmembrane region" description="Helical" evidence="13">
    <location>
        <begin position="91"/>
        <end position="112"/>
    </location>
</feature>
<evidence type="ECO:0000313" key="15">
    <source>
        <dbReference type="EMBL" id="KYO51485.1"/>
    </source>
</evidence>
<feature type="region of interest" description="Disordered" evidence="14">
    <location>
        <begin position="1"/>
        <end position="28"/>
    </location>
</feature>
<accession>A0A162KK89</accession>
<feature type="transmembrane region" description="Helical" evidence="13">
    <location>
        <begin position="144"/>
        <end position="166"/>
    </location>
</feature>
<dbReference type="OrthoDB" id="9807950at2"/>
<comment type="function">
    <text evidence="12 13">Required for formation of the rod structure in the basal body of the flagellar apparatus. Together with FliI and FliH, may constitute the export apparatus of flagellin.</text>
</comment>
<dbReference type="PRINTS" id="PR00950">
    <property type="entry name" value="TYPE3IMSPROT"/>
</dbReference>
<evidence type="ECO:0000256" key="6">
    <source>
        <dbReference type="ARBA" id="ARBA00022692"/>
    </source>
</evidence>
<evidence type="ECO:0000256" key="12">
    <source>
        <dbReference type="ARBA" id="ARBA00025078"/>
    </source>
</evidence>
<dbReference type="PANTHER" id="PTHR30531:SF12">
    <property type="entry name" value="FLAGELLAR BIOSYNTHETIC PROTEIN FLHB"/>
    <property type="match status" value="1"/>
</dbReference>
<dbReference type="SUPFAM" id="SSF160544">
    <property type="entry name" value="EscU C-terminal domain-like"/>
    <property type="match status" value="1"/>
</dbReference>
<evidence type="ECO:0000256" key="11">
    <source>
        <dbReference type="ARBA" id="ARBA00023225"/>
    </source>
</evidence>
<dbReference type="NCBIfam" id="TIGR00328">
    <property type="entry name" value="flhB"/>
    <property type="match status" value="1"/>
</dbReference>
<evidence type="ECO:0000256" key="10">
    <source>
        <dbReference type="ARBA" id="ARBA00023136"/>
    </source>
</evidence>
<dbReference type="PANTHER" id="PTHR30531">
    <property type="entry name" value="FLAGELLAR BIOSYNTHETIC PROTEIN FLHB"/>
    <property type="match status" value="1"/>
</dbReference>
<evidence type="ECO:0000256" key="5">
    <source>
        <dbReference type="ARBA" id="ARBA00022475"/>
    </source>
</evidence>
<dbReference type="GO" id="GO:0044780">
    <property type="term" value="P:bacterial-type flagellum assembly"/>
    <property type="evidence" value="ECO:0007669"/>
    <property type="project" value="InterPro"/>
</dbReference>
<evidence type="ECO:0000256" key="9">
    <source>
        <dbReference type="ARBA" id="ARBA00022989"/>
    </source>
</evidence>
<evidence type="ECO:0000256" key="3">
    <source>
        <dbReference type="ARBA" id="ARBA00021622"/>
    </source>
</evidence>
<keyword evidence="5 13" id="KW-1003">Cell membrane</keyword>
<feature type="transmembrane region" description="Helical" evidence="13">
    <location>
        <begin position="35"/>
        <end position="56"/>
    </location>
</feature>
<keyword evidence="11 13" id="KW-1006">Bacterial flagellum protein export</keyword>
<dbReference type="Pfam" id="PF01312">
    <property type="entry name" value="Bac_export_2"/>
    <property type="match status" value="1"/>
</dbReference>
<name>A0A162KK89_9PROT</name>
<dbReference type="GeneID" id="97242444"/>
<evidence type="ECO:0000256" key="13">
    <source>
        <dbReference type="RuleBase" id="RU364091"/>
    </source>
</evidence>
<dbReference type="InterPro" id="IPR006136">
    <property type="entry name" value="FlhB"/>
</dbReference>
<dbReference type="InterPro" id="IPR029025">
    <property type="entry name" value="T3SS_substrate_exporter_C"/>
</dbReference>
<dbReference type="AlphaFoldDB" id="A0A162KK89"/>
<comment type="similarity">
    <text evidence="2 13">Belongs to the type III secretion exporter family.</text>
</comment>
<evidence type="ECO:0000256" key="14">
    <source>
        <dbReference type="SAM" id="MobiDB-lite"/>
    </source>
</evidence>
<keyword evidence="8 13" id="KW-0653">Protein transport</keyword>
<keyword evidence="7 13" id="KW-1005">Bacterial flagellum biogenesis</keyword>
<evidence type="ECO:0000256" key="4">
    <source>
        <dbReference type="ARBA" id="ARBA00022448"/>
    </source>
</evidence>
<evidence type="ECO:0000256" key="8">
    <source>
        <dbReference type="ARBA" id="ARBA00022927"/>
    </source>
</evidence>
<dbReference type="RefSeq" id="WP_062766177.1">
    <property type="nucleotide sequence ID" value="NZ_CP121045.1"/>
</dbReference>
<sequence length="359" mass="39659">MSEQSEDDSQKTEDPTPKKLEDARKKGQLPSSQEINHWLMLVAVSIAIVAVLPGMVRDVGLGLRGLIASADTFLMDPSAVGHLLRALAIQMLTWLALPVLVFIIAALASGFVQRGGNVSAESLKPKFEKISLIGGLKRQFSAKALVEFVKGLLKIMVVAGVSWLVARPRLEDLDLVPREAPVALMERLADDAFVIVLAAACVMTVIAAADYAFQRYTFMQQMRMSQREVRDEMKQSEGDPIIKARLRQIRMERARKRMMAAVPTADVVVTNPTHYAVALKYDPPKMHAPMVVAMGVDAVAFRIRDLALQNDVAVVENPPLARALWDTAQIDREIPVEHYQAVAEVIGYVFRAKGRRVRG</sequence>
<feature type="transmembrane region" description="Helical" evidence="13">
    <location>
        <begin position="192"/>
        <end position="213"/>
    </location>
</feature>
<dbReference type="EMBL" id="LPZR01000172">
    <property type="protein sequence ID" value="KYO51485.1"/>
    <property type="molecule type" value="Genomic_DNA"/>
</dbReference>
<dbReference type="Proteomes" id="UP000075787">
    <property type="component" value="Unassembled WGS sequence"/>
</dbReference>
<keyword evidence="6 13" id="KW-0812">Transmembrane</keyword>
<dbReference type="Gene3D" id="3.40.1690.10">
    <property type="entry name" value="secretion proteins EscU"/>
    <property type="match status" value="1"/>
</dbReference>
<organism evidence="15 16">
    <name type="scientific">Tistrella mobilis</name>
    <dbReference type="NCBI Taxonomy" id="171437"/>
    <lineage>
        <taxon>Bacteria</taxon>
        <taxon>Pseudomonadati</taxon>
        <taxon>Pseudomonadota</taxon>
        <taxon>Alphaproteobacteria</taxon>
        <taxon>Geminicoccales</taxon>
        <taxon>Geminicoccaceae</taxon>
        <taxon>Tistrella</taxon>
    </lineage>
</organism>
<dbReference type="GO" id="GO:0005886">
    <property type="term" value="C:plasma membrane"/>
    <property type="evidence" value="ECO:0007669"/>
    <property type="project" value="UniProtKB-SubCell"/>
</dbReference>
<comment type="subcellular location">
    <subcellularLocation>
        <location evidence="1">Cell membrane</location>
        <topology evidence="1">Multi-pass membrane protein</topology>
    </subcellularLocation>
</comment>
<dbReference type="Gene3D" id="6.10.250.2080">
    <property type="match status" value="1"/>
</dbReference>
<comment type="caution">
    <text evidence="15">The sequence shown here is derived from an EMBL/GenBank/DDBJ whole genome shotgun (WGS) entry which is preliminary data.</text>
</comment>
<evidence type="ECO:0000256" key="2">
    <source>
        <dbReference type="ARBA" id="ARBA00010690"/>
    </source>
</evidence>